<dbReference type="InterPro" id="IPR032675">
    <property type="entry name" value="LRR_dom_sf"/>
</dbReference>
<sequence>MAEFNGGSSKVSCGPRRKPSELLANMGSARSYFSGSNINYLMPCTSSEGQLCHIFGHLPLWNEFFWQVGLELRELSPGELSLVDVRDAQVLWANEAYVPHGTPEQVHEAATLFHHLLTLHHCVVSVCLNNYIFAGHVPLICDTLRKSPSLRKLGFFLVQMKIQTSHSFAATLPHLNNLRELDFSEVHIDQTLLETLSHFLASTASLKTFSMGHLQSHCDGAVVFFRGLKRNATITQLSFCSCLLRPISYRCGLIFADYLSENQTLHTLSVSSCNQYAFEEVCLIVGALATNNALSMLDLFNFWLDDENIQSISRLLCRNQTLKTLYLVQCFLYEHAQPHNAGAYVNHIEKFGSVSSRVSPWLVALTENKTLVKLSLDLSWFNRNECESLFKALASHESLRKVYGHRVRNKDMAEIFEALRNAGLQERFSFDIPHVLQDIAVASTACEKIWSASVDSSVLGGFESLHSILGALPSCKHVTWLQLLLRPEQFDYTTSSLITTYLTSTTALRELELYFVGFGTWNAFDRPERALVQALSANKTLYRLSIQGLCFDDTETQILADMLSSSRMVMSLNFYPDDHKATTSLVQKLSFNISRNYTLLGVLVTRCVELGSDWFTVADVVHRNNLLVTRASHFVMGTDHKYCAAALEMVHFTPGLVTRVQRLASVDKNEATLRIDRSLRSISELDVFMRIAKVVKDSVTCHRRDDGQMQLVDLNRDCWLHIRQYVKIDDILNEQ</sequence>
<evidence type="ECO:0008006" key="4">
    <source>
        <dbReference type="Google" id="ProtNLM"/>
    </source>
</evidence>
<keyword evidence="1" id="KW-0677">Repeat</keyword>
<dbReference type="Gene3D" id="3.80.10.10">
    <property type="entry name" value="Ribonuclease Inhibitor"/>
    <property type="match status" value="3"/>
</dbReference>
<dbReference type="InterPro" id="IPR052201">
    <property type="entry name" value="LRR-containing_regulator"/>
</dbReference>
<name>A0A9D4Q508_RHISA</name>
<dbReference type="SUPFAM" id="SSF52047">
    <property type="entry name" value="RNI-like"/>
    <property type="match status" value="2"/>
</dbReference>
<dbReference type="OMA" id="DSWDTSM"/>
<dbReference type="PANTHER" id="PTHR24111">
    <property type="entry name" value="LEUCINE-RICH REPEAT-CONTAINING PROTEIN 34"/>
    <property type="match status" value="1"/>
</dbReference>
<dbReference type="AlphaFoldDB" id="A0A9D4Q508"/>
<dbReference type="VEuPathDB" id="VectorBase:RSAN_053475"/>
<comment type="caution">
    <text evidence="2">The sequence shown here is derived from an EMBL/GenBank/DDBJ whole genome shotgun (WGS) entry which is preliminary data.</text>
</comment>
<organism evidence="2 3">
    <name type="scientific">Rhipicephalus sanguineus</name>
    <name type="common">Brown dog tick</name>
    <name type="synonym">Ixodes sanguineus</name>
    <dbReference type="NCBI Taxonomy" id="34632"/>
    <lineage>
        <taxon>Eukaryota</taxon>
        <taxon>Metazoa</taxon>
        <taxon>Ecdysozoa</taxon>
        <taxon>Arthropoda</taxon>
        <taxon>Chelicerata</taxon>
        <taxon>Arachnida</taxon>
        <taxon>Acari</taxon>
        <taxon>Parasitiformes</taxon>
        <taxon>Ixodida</taxon>
        <taxon>Ixodoidea</taxon>
        <taxon>Ixodidae</taxon>
        <taxon>Rhipicephalinae</taxon>
        <taxon>Rhipicephalus</taxon>
        <taxon>Rhipicephalus</taxon>
    </lineage>
</organism>
<evidence type="ECO:0000256" key="1">
    <source>
        <dbReference type="ARBA" id="ARBA00022737"/>
    </source>
</evidence>
<keyword evidence="3" id="KW-1185">Reference proteome</keyword>
<evidence type="ECO:0000313" key="3">
    <source>
        <dbReference type="Proteomes" id="UP000821837"/>
    </source>
</evidence>
<evidence type="ECO:0000313" key="2">
    <source>
        <dbReference type="EMBL" id="KAH7968151.1"/>
    </source>
</evidence>
<reference evidence="2" key="1">
    <citation type="journal article" date="2020" name="Cell">
        <title>Large-Scale Comparative Analyses of Tick Genomes Elucidate Their Genetic Diversity and Vector Capacities.</title>
        <authorList>
            <consortium name="Tick Genome and Microbiome Consortium (TIGMIC)"/>
            <person name="Jia N."/>
            <person name="Wang J."/>
            <person name="Shi W."/>
            <person name="Du L."/>
            <person name="Sun Y."/>
            <person name="Zhan W."/>
            <person name="Jiang J.F."/>
            <person name="Wang Q."/>
            <person name="Zhang B."/>
            <person name="Ji P."/>
            <person name="Bell-Sakyi L."/>
            <person name="Cui X.M."/>
            <person name="Yuan T.T."/>
            <person name="Jiang B.G."/>
            <person name="Yang W.F."/>
            <person name="Lam T.T."/>
            <person name="Chang Q.C."/>
            <person name="Ding S.J."/>
            <person name="Wang X.J."/>
            <person name="Zhu J.G."/>
            <person name="Ruan X.D."/>
            <person name="Zhao L."/>
            <person name="Wei J.T."/>
            <person name="Ye R.Z."/>
            <person name="Que T.C."/>
            <person name="Du C.H."/>
            <person name="Zhou Y.H."/>
            <person name="Cheng J.X."/>
            <person name="Dai P.F."/>
            <person name="Guo W.B."/>
            <person name="Han X.H."/>
            <person name="Huang E.J."/>
            <person name="Li L.F."/>
            <person name="Wei W."/>
            <person name="Gao Y.C."/>
            <person name="Liu J.Z."/>
            <person name="Shao H.Z."/>
            <person name="Wang X."/>
            <person name="Wang C.C."/>
            <person name="Yang T.C."/>
            <person name="Huo Q.B."/>
            <person name="Li W."/>
            <person name="Chen H.Y."/>
            <person name="Chen S.E."/>
            <person name="Zhou L.G."/>
            <person name="Ni X.B."/>
            <person name="Tian J.H."/>
            <person name="Sheng Y."/>
            <person name="Liu T."/>
            <person name="Pan Y.S."/>
            <person name="Xia L.Y."/>
            <person name="Li J."/>
            <person name="Zhao F."/>
            <person name="Cao W.C."/>
        </authorList>
    </citation>
    <scope>NUCLEOTIDE SEQUENCE</scope>
    <source>
        <strain evidence="2">Rsan-2018</strain>
    </source>
</reference>
<proteinExistence type="predicted"/>
<accession>A0A9D4Q508</accession>
<dbReference type="OrthoDB" id="272549at2759"/>
<protein>
    <recommendedName>
        <fullName evidence="4">Nlr family card domain protein</fullName>
    </recommendedName>
</protein>
<reference evidence="2" key="2">
    <citation type="submission" date="2021-09" db="EMBL/GenBank/DDBJ databases">
        <authorList>
            <person name="Jia N."/>
            <person name="Wang J."/>
            <person name="Shi W."/>
            <person name="Du L."/>
            <person name="Sun Y."/>
            <person name="Zhan W."/>
            <person name="Jiang J."/>
            <person name="Wang Q."/>
            <person name="Zhang B."/>
            <person name="Ji P."/>
            <person name="Sakyi L.B."/>
            <person name="Cui X."/>
            <person name="Yuan T."/>
            <person name="Jiang B."/>
            <person name="Yang W."/>
            <person name="Lam T.T.-Y."/>
            <person name="Chang Q."/>
            <person name="Ding S."/>
            <person name="Wang X."/>
            <person name="Zhu J."/>
            <person name="Ruan X."/>
            <person name="Zhao L."/>
            <person name="Wei J."/>
            <person name="Que T."/>
            <person name="Du C."/>
            <person name="Cheng J."/>
            <person name="Dai P."/>
            <person name="Han X."/>
            <person name="Huang E."/>
            <person name="Gao Y."/>
            <person name="Liu J."/>
            <person name="Shao H."/>
            <person name="Ye R."/>
            <person name="Li L."/>
            <person name="Wei W."/>
            <person name="Wang X."/>
            <person name="Wang C."/>
            <person name="Huo Q."/>
            <person name="Li W."/>
            <person name="Guo W."/>
            <person name="Chen H."/>
            <person name="Chen S."/>
            <person name="Zhou L."/>
            <person name="Zhou L."/>
            <person name="Ni X."/>
            <person name="Tian J."/>
            <person name="Zhou Y."/>
            <person name="Sheng Y."/>
            <person name="Liu T."/>
            <person name="Pan Y."/>
            <person name="Xia L."/>
            <person name="Li J."/>
            <person name="Zhao F."/>
            <person name="Cao W."/>
        </authorList>
    </citation>
    <scope>NUCLEOTIDE SEQUENCE</scope>
    <source>
        <strain evidence="2">Rsan-2018</strain>
        <tissue evidence="2">Larvae</tissue>
    </source>
</reference>
<dbReference type="Proteomes" id="UP000821837">
    <property type="component" value="Unassembled WGS sequence"/>
</dbReference>
<dbReference type="EMBL" id="JABSTV010001248">
    <property type="protein sequence ID" value="KAH7968151.1"/>
    <property type="molecule type" value="Genomic_DNA"/>
</dbReference>
<gene>
    <name evidence="2" type="ORF">HPB52_006078</name>
</gene>
<dbReference type="PANTHER" id="PTHR24111:SF0">
    <property type="entry name" value="LEUCINE-RICH REPEAT-CONTAINING PROTEIN"/>
    <property type="match status" value="1"/>
</dbReference>